<dbReference type="Gene3D" id="2.40.30.170">
    <property type="match status" value="1"/>
</dbReference>
<dbReference type="Proteomes" id="UP000709466">
    <property type="component" value="Unassembled WGS sequence"/>
</dbReference>
<dbReference type="RefSeq" id="WP_167636567.1">
    <property type="nucleotide sequence ID" value="NZ_JAATOP010000002.1"/>
</dbReference>
<keyword evidence="4" id="KW-0472">Membrane</keyword>
<gene>
    <name evidence="7" type="ORF">HCZ30_04060</name>
</gene>
<dbReference type="InterPro" id="IPR050739">
    <property type="entry name" value="MFP"/>
</dbReference>
<protein>
    <submittedName>
        <fullName evidence="7">HlyD family secretion protein</fullName>
    </submittedName>
</protein>
<feature type="domain" description="p-hydroxybenzoic acid efflux pump subunit AaeA-like beta-barrel" evidence="6">
    <location>
        <begin position="259"/>
        <end position="348"/>
    </location>
</feature>
<evidence type="ECO:0000256" key="4">
    <source>
        <dbReference type="SAM" id="Phobius"/>
    </source>
</evidence>
<evidence type="ECO:0000313" key="8">
    <source>
        <dbReference type="Proteomes" id="UP000709466"/>
    </source>
</evidence>
<feature type="transmembrane region" description="Helical" evidence="4">
    <location>
        <begin position="28"/>
        <end position="46"/>
    </location>
</feature>
<evidence type="ECO:0000259" key="5">
    <source>
        <dbReference type="Pfam" id="PF25917"/>
    </source>
</evidence>
<feature type="domain" description="Multidrug resistance protein MdtA-like barrel-sandwich hybrid" evidence="5">
    <location>
        <begin position="65"/>
        <end position="253"/>
    </location>
</feature>
<keyword evidence="8" id="KW-1185">Reference proteome</keyword>
<feature type="coiled-coil region" evidence="2">
    <location>
        <begin position="103"/>
        <end position="151"/>
    </location>
</feature>
<feature type="compositionally biased region" description="Basic and acidic residues" evidence="3">
    <location>
        <begin position="1"/>
        <end position="10"/>
    </location>
</feature>
<evidence type="ECO:0000256" key="1">
    <source>
        <dbReference type="ARBA" id="ARBA00004196"/>
    </source>
</evidence>
<comment type="subcellular location">
    <subcellularLocation>
        <location evidence="1">Cell envelope</location>
    </subcellularLocation>
</comment>
<evidence type="ECO:0000256" key="2">
    <source>
        <dbReference type="SAM" id="Coils"/>
    </source>
</evidence>
<accession>A0ABX0VUL8</accession>
<evidence type="ECO:0000313" key="7">
    <source>
        <dbReference type="EMBL" id="NIY71606.1"/>
    </source>
</evidence>
<dbReference type="InterPro" id="IPR058625">
    <property type="entry name" value="MdtA-like_BSH"/>
</dbReference>
<reference evidence="7 8" key="1">
    <citation type="submission" date="2020-03" db="EMBL/GenBank/DDBJ databases">
        <title>Bacterial isolates of synthetic phycosphere.</title>
        <authorList>
            <person name="Fu H."/>
            <person name="Moran M.A."/>
        </authorList>
    </citation>
    <scope>NUCLEOTIDE SEQUENCE [LARGE SCALE GENOMIC DNA]</scope>
    <source>
        <strain evidence="7 8">HF1</strain>
    </source>
</reference>
<name>A0ABX0VUL8_9RHOB</name>
<dbReference type="Gene3D" id="2.40.50.100">
    <property type="match status" value="1"/>
</dbReference>
<dbReference type="InterPro" id="IPR058634">
    <property type="entry name" value="AaeA-lik-b-barrel"/>
</dbReference>
<dbReference type="Pfam" id="PF25917">
    <property type="entry name" value="BSH_RND"/>
    <property type="match status" value="1"/>
</dbReference>
<dbReference type="PANTHER" id="PTHR30386">
    <property type="entry name" value="MEMBRANE FUSION SUBUNIT OF EMRAB-TOLC MULTIDRUG EFFLUX PUMP"/>
    <property type="match status" value="1"/>
</dbReference>
<keyword evidence="2" id="KW-0175">Coiled coil</keyword>
<dbReference type="Pfam" id="PF25963">
    <property type="entry name" value="Beta-barrel_AAEA"/>
    <property type="match status" value="1"/>
</dbReference>
<dbReference type="SUPFAM" id="SSF111369">
    <property type="entry name" value="HlyD-like secretion proteins"/>
    <property type="match status" value="2"/>
</dbReference>
<dbReference type="SUPFAM" id="SSF56954">
    <property type="entry name" value="Outer membrane efflux proteins (OEP)"/>
    <property type="match status" value="1"/>
</dbReference>
<evidence type="ECO:0000259" key="6">
    <source>
        <dbReference type="Pfam" id="PF25963"/>
    </source>
</evidence>
<dbReference type="EMBL" id="JAATOP010000002">
    <property type="protein sequence ID" value="NIY71606.1"/>
    <property type="molecule type" value="Genomic_DNA"/>
</dbReference>
<dbReference type="Gene3D" id="1.10.287.470">
    <property type="entry name" value="Helix hairpin bin"/>
    <property type="match status" value="1"/>
</dbReference>
<sequence length="359" mass="38283">MNAETNKIEAADATTPTPKKAGKGRRRALMMAVPALILVGAGYYWATGGRYITTDNAYIHQPMISVSADQSGRVIEVDIDENQIVQAGDVLFRIDPVPYEIALDQAEASLSAARLQVAQLRASHATAAAQLEAAQGILNVQERELERQQQLTDRGVGTAAQLDQTTVAERSARNNVNVAQRQLEAAAAALSGNPETETDDMPSVRAALASRDAAQRNLAHTEVVAPSSGTVSQIESLNVGQFLGAGTQAATLVNSSDTWIQANFKETQLDGIEIGQEVEVEIDAYPDLKLHGTVESFNSATGSQFSLIPAQNATGNWVKVVQRLAVRIKLDDAPDGLLRDGMSAHVSVDTGASRLDEML</sequence>
<keyword evidence="4" id="KW-0812">Transmembrane</keyword>
<proteinExistence type="predicted"/>
<dbReference type="PANTHER" id="PTHR30386:SF19">
    <property type="entry name" value="MULTIDRUG EXPORT PROTEIN EMRA-RELATED"/>
    <property type="match status" value="1"/>
</dbReference>
<comment type="caution">
    <text evidence="7">The sequence shown here is derived from an EMBL/GenBank/DDBJ whole genome shotgun (WGS) entry which is preliminary data.</text>
</comment>
<feature type="region of interest" description="Disordered" evidence="3">
    <location>
        <begin position="1"/>
        <end position="25"/>
    </location>
</feature>
<keyword evidence="4" id="KW-1133">Transmembrane helix</keyword>
<organism evidence="7 8">
    <name type="scientific">Marivivens donghaensis</name>
    <dbReference type="NCBI Taxonomy" id="1699413"/>
    <lineage>
        <taxon>Bacteria</taxon>
        <taxon>Pseudomonadati</taxon>
        <taxon>Pseudomonadota</taxon>
        <taxon>Alphaproteobacteria</taxon>
        <taxon>Rhodobacterales</taxon>
        <taxon>Paracoccaceae</taxon>
        <taxon>Marivivens group</taxon>
        <taxon>Marivivens</taxon>
    </lineage>
</organism>
<evidence type="ECO:0000256" key="3">
    <source>
        <dbReference type="SAM" id="MobiDB-lite"/>
    </source>
</evidence>